<comment type="caution">
    <text evidence="2">The sequence shown here is derived from an EMBL/GenBank/DDBJ whole genome shotgun (WGS) entry which is preliminary data.</text>
</comment>
<feature type="region of interest" description="Disordered" evidence="1">
    <location>
        <begin position="1"/>
        <end position="32"/>
    </location>
</feature>
<feature type="compositionally biased region" description="Basic and acidic residues" evidence="1">
    <location>
        <begin position="306"/>
        <end position="319"/>
    </location>
</feature>
<gene>
    <name evidence="2" type="ORF">B0H16DRAFT_1699221</name>
</gene>
<sequence>MHCWSLSDPHPRRSQEIYNTGKGVSSSRKSECPGKRIRERGIQNWRVKPRTGRRALEREQLTLNGTKCPRGVPFTTSDAACASRMRAVFLRGWKPSGGELAVAYALQRPDRALRARVGPGAKIAERRGGDLRELEGRGGQRVSGSGLQRVRMSFALSRTRCTAAIWDGGRWAEPGVSDSGPAPNGGVVASGRRVWEMTVNGLLISGRGRRTVEGLHGGGFEGRMSHGEAVPPIFVKTGWSFGSKLERSPGPECRHHSRSRRMPLSSTLILIGVHSSTTLPAVFPLMHDFLFPPFPTPRFDPDAREFDLPMPQRRVDEGTARFQRKFGGGKGGPDVE</sequence>
<keyword evidence="3" id="KW-1185">Reference proteome</keyword>
<evidence type="ECO:0000256" key="1">
    <source>
        <dbReference type="SAM" id="MobiDB-lite"/>
    </source>
</evidence>
<feature type="compositionally biased region" description="Polar residues" evidence="1">
    <location>
        <begin position="16"/>
        <end position="27"/>
    </location>
</feature>
<organism evidence="2 3">
    <name type="scientific">Mycena metata</name>
    <dbReference type="NCBI Taxonomy" id="1033252"/>
    <lineage>
        <taxon>Eukaryota</taxon>
        <taxon>Fungi</taxon>
        <taxon>Dikarya</taxon>
        <taxon>Basidiomycota</taxon>
        <taxon>Agaricomycotina</taxon>
        <taxon>Agaricomycetes</taxon>
        <taxon>Agaricomycetidae</taxon>
        <taxon>Agaricales</taxon>
        <taxon>Marasmiineae</taxon>
        <taxon>Mycenaceae</taxon>
        <taxon>Mycena</taxon>
    </lineage>
</organism>
<accession>A0AAD7HKI3</accession>
<name>A0AAD7HKI3_9AGAR</name>
<dbReference type="EMBL" id="JARKIB010000217">
    <property type="protein sequence ID" value="KAJ7722704.1"/>
    <property type="molecule type" value="Genomic_DNA"/>
</dbReference>
<dbReference type="AlphaFoldDB" id="A0AAD7HKI3"/>
<feature type="region of interest" description="Disordered" evidence="1">
    <location>
        <begin position="306"/>
        <end position="336"/>
    </location>
</feature>
<protein>
    <submittedName>
        <fullName evidence="2">Uncharacterized protein</fullName>
    </submittedName>
</protein>
<evidence type="ECO:0000313" key="2">
    <source>
        <dbReference type="EMBL" id="KAJ7722704.1"/>
    </source>
</evidence>
<reference evidence="2" key="1">
    <citation type="submission" date="2023-03" db="EMBL/GenBank/DDBJ databases">
        <title>Massive genome expansion in bonnet fungi (Mycena s.s.) driven by repeated elements and novel gene families across ecological guilds.</title>
        <authorList>
            <consortium name="Lawrence Berkeley National Laboratory"/>
            <person name="Harder C.B."/>
            <person name="Miyauchi S."/>
            <person name="Viragh M."/>
            <person name="Kuo A."/>
            <person name="Thoen E."/>
            <person name="Andreopoulos B."/>
            <person name="Lu D."/>
            <person name="Skrede I."/>
            <person name="Drula E."/>
            <person name="Henrissat B."/>
            <person name="Morin E."/>
            <person name="Kohler A."/>
            <person name="Barry K."/>
            <person name="LaButti K."/>
            <person name="Morin E."/>
            <person name="Salamov A."/>
            <person name="Lipzen A."/>
            <person name="Mereny Z."/>
            <person name="Hegedus B."/>
            <person name="Baldrian P."/>
            <person name="Stursova M."/>
            <person name="Weitz H."/>
            <person name="Taylor A."/>
            <person name="Grigoriev I.V."/>
            <person name="Nagy L.G."/>
            <person name="Martin F."/>
            <person name="Kauserud H."/>
        </authorList>
    </citation>
    <scope>NUCLEOTIDE SEQUENCE</scope>
    <source>
        <strain evidence="2">CBHHK182m</strain>
    </source>
</reference>
<proteinExistence type="predicted"/>
<feature type="compositionally biased region" description="Gly residues" evidence="1">
    <location>
        <begin position="326"/>
        <end position="336"/>
    </location>
</feature>
<dbReference type="Proteomes" id="UP001215598">
    <property type="component" value="Unassembled WGS sequence"/>
</dbReference>
<evidence type="ECO:0000313" key="3">
    <source>
        <dbReference type="Proteomes" id="UP001215598"/>
    </source>
</evidence>